<dbReference type="Proteomes" id="UP000029714">
    <property type="component" value="Unassembled WGS sequence"/>
</dbReference>
<reference evidence="1 2" key="1">
    <citation type="journal article" date="2014" name="Genome Announc.">
        <title>Draft genome sequences of eight enterohepatic helicobacter species isolated from both laboratory and wild rodents.</title>
        <authorList>
            <person name="Sheh A."/>
            <person name="Shen Z."/>
            <person name="Fox J.G."/>
        </authorList>
    </citation>
    <scope>NUCLEOTIDE SEQUENCE [LARGE SCALE GENOMIC DNA]</scope>
    <source>
        <strain evidence="1 2">MIT 97-6194</strain>
    </source>
</reference>
<organism evidence="1 2">
    <name type="scientific">Helicobacter saguini</name>
    <dbReference type="NCBI Taxonomy" id="1548018"/>
    <lineage>
        <taxon>Bacteria</taxon>
        <taxon>Pseudomonadati</taxon>
        <taxon>Campylobacterota</taxon>
        <taxon>Epsilonproteobacteria</taxon>
        <taxon>Campylobacterales</taxon>
        <taxon>Helicobacteraceae</taxon>
        <taxon>Helicobacter</taxon>
    </lineage>
</organism>
<keyword evidence="2" id="KW-1185">Reference proteome</keyword>
<evidence type="ECO:0000313" key="1">
    <source>
        <dbReference type="EMBL" id="TLD94035.1"/>
    </source>
</evidence>
<dbReference type="AlphaFoldDB" id="A0A4U8T3H4"/>
<gene>
    <name evidence="1" type="ORF">LS64_007740</name>
</gene>
<dbReference type="RefSeq" id="WP_138127299.1">
    <property type="nucleotide sequence ID" value="NZ_JRMP02000011.1"/>
</dbReference>
<proteinExistence type="predicted"/>
<dbReference type="OrthoDB" id="5329247at2"/>
<name>A0A4U8T3H4_9HELI</name>
<accession>A0A4U8T3H4</accession>
<sequence length="324" mass="37367">MNAKDGFKKSEDSKNAQKQYYNELFSAFLIFTDRNYVEPNFTCKEKNNEITCKAGRNEIVNGIFASESTFNISSKNGDLDIIQNHKIDRSNFIFEGYNLSSLLPQNVSCEDKTTLQKLDKKTKTFNESTFCKLDSNIYKIDFKIIVKHFDPALAKAKNSIDAINKSYESSKNGDSMLFEIDSIEFNINSVSLNEVLFDLYKREQRIANDENSMNDKDYLTKNDDILFEDYKAFLQGYYGVLKDLNTKSAPNHKSRADTNYRNLLSALIKIATTPNINVQIKITNINKTMIAKQDLQNISELSDNFLSIAYKILENMNIWIRIEY</sequence>
<dbReference type="EMBL" id="JRMP02000011">
    <property type="protein sequence ID" value="TLD94035.1"/>
    <property type="molecule type" value="Genomic_DNA"/>
</dbReference>
<protein>
    <submittedName>
        <fullName evidence="1">Uncharacterized protein</fullName>
    </submittedName>
</protein>
<comment type="caution">
    <text evidence="1">The sequence shown here is derived from an EMBL/GenBank/DDBJ whole genome shotgun (WGS) entry which is preliminary data.</text>
</comment>
<reference evidence="1 2" key="2">
    <citation type="journal article" date="2016" name="Infect. Immun.">
        <title>Helicobacter saguini, a Novel Helicobacter Isolated from Cotton-Top Tamarins with Ulcerative Colitis, Has Proinflammatory Properties and Induces Typhlocolitis and Dysplasia in Gnotobiotic IL-10-/- Mice.</title>
        <authorList>
            <person name="Shen Z."/>
            <person name="Mannion A."/>
            <person name="Whary M.T."/>
            <person name="Muthupalani S."/>
            <person name="Sheh A."/>
            <person name="Feng Y."/>
            <person name="Gong G."/>
            <person name="Vandamme P."/>
            <person name="Holcombe H.R."/>
            <person name="Paster B.J."/>
            <person name="Fox J.G."/>
        </authorList>
    </citation>
    <scope>NUCLEOTIDE SEQUENCE [LARGE SCALE GENOMIC DNA]</scope>
    <source>
        <strain evidence="1 2">MIT 97-6194</strain>
    </source>
</reference>
<evidence type="ECO:0000313" key="2">
    <source>
        <dbReference type="Proteomes" id="UP000029714"/>
    </source>
</evidence>